<dbReference type="InterPro" id="IPR020805">
    <property type="entry name" value="Cell_div_FtsZ_CS"/>
</dbReference>
<keyword evidence="4" id="KW-0963">Cytoplasm</keyword>
<feature type="binding site" evidence="4">
    <location>
        <position position="151"/>
    </location>
    <ligand>
        <name>GTP</name>
        <dbReference type="ChEBI" id="CHEBI:37565"/>
    </ligand>
</feature>
<dbReference type="Gene3D" id="3.40.50.1440">
    <property type="entry name" value="Tubulin/FtsZ, GTPase domain"/>
    <property type="match status" value="1"/>
</dbReference>
<dbReference type="PANTHER" id="PTHR30314">
    <property type="entry name" value="CELL DIVISION PROTEIN FTSZ-RELATED"/>
    <property type="match status" value="1"/>
</dbReference>
<dbReference type="InterPro" id="IPR024757">
    <property type="entry name" value="FtsZ_C"/>
</dbReference>
<keyword evidence="4 6" id="KW-0717">Septation</keyword>
<dbReference type="PRINTS" id="PR00423">
    <property type="entry name" value="CELLDVISFTSZ"/>
</dbReference>
<evidence type="ECO:0000256" key="6">
    <source>
        <dbReference type="RuleBase" id="RU000631"/>
    </source>
</evidence>
<dbReference type="KEGG" id="nabu:FZC36_01220"/>
<dbReference type="GO" id="GO:0005737">
    <property type="term" value="C:cytoplasm"/>
    <property type="evidence" value="ECO:0007669"/>
    <property type="project" value="UniProtKB-SubCell"/>
</dbReference>
<dbReference type="SMART" id="SM00865">
    <property type="entry name" value="Tubulin_C"/>
    <property type="match status" value="1"/>
</dbReference>
<comment type="similarity">
    <text evidence="1 4 6">Belongs to the FtsZ family.</text>
</comment>
<evidence type="ECO:0000259" key="8">
    <source>
        <dbReference type="SMART" id="SM00864"/>
    </source>
</evidence>
<evidence type="ECO:0000256" key="7">
    <source>
        <dbReference type="SAM" id="MobiDB-lite"/>
    </source>
</evidence>
<dbReference type="AlphaFoldDB" id="A0A5C0UG32"/>
<feature type="binding site" evidence="4">
    <location>
        <begin position="116"/>
        <end position="118"/>
    </location>
    <ligand>
        <name>GTP</name>
        <dbReference type="ChEBI" id="CHEBI:37565"/>
    </ligand>
</feature>
<evidence type="ECO:0000313" key="10">
    <source>
        <dbReference type="EMBL" id="QEK39055.1"/>
    </source>
</evidence>
<feature type="binding site" evidence="4">
    <location>
        <position position="147"/>
    </location>
    <ligand>
        <name>GTP</name>
        <dbReference type="ChEBI" id="CHEBI:37565"/>
    </ligand>
</feature>
<feature type="binding site" evidence="4">
    <location>
        <begin position="25"/>
        <end position="29"/>
    </location>
    <ligand>
        <name>GTP</name>
        <dbReference type="ChEBI" id="CHEBI:37565"/>
    </ligand>
</feature>
<organism evidence="10 11">
    <name type="scientific">Candidatus Nesciobacter abundans</name>
    <dbReference type="NCBI Taxonomy" id="2601668"/>
    <lineage>
        <taxon>Bacteria</taxon>
        <taxon>Pseudomonadati</taxon>
        <taxon>Pseudomonadota</taxon>
        <taxon>Alphaproteobacteria</taxon>
        <taxon>Holosporales</taxon>
        <taxon>Holosporaceae</taxon>
        <taxon>Candidatus Nesciobacter</taxon>
    </lineage>
</organism>
<dbReference type="SUPFAM" id="SSF52490">
    <property type="entry name" value="Tubulin nucleotide-binding domain-like"/>
    <property type="match status" value="1"/>
</dbReference>
<dbReference type="GO" id="GO:0043093">
    <property type="term" value="P:FtsZ-dependent cytokinesis"/>
    <property type="evidence" value="ECO:0007669"/>
    <property type="project" value="UniProtKB-UniRule"/>
</dbReference>
<dbReference type="Pfam" id="PF00091">
    <property type="entry name" value="Tubulin"/>
    <property type="match status" value="1"/>
</dbReference>
<feature type="domain" description="Tubulin/FtsZ 2-layer sandwich" evidence="9">
    <location>
        <begin position="215"/>
        <end position="337"/>
    </location>
</feature>
<reference evidence="10 11" key="1">
    <citation type="submission" date="2019-08" db="EMBL/GenBank/DDBJ databases">
        <title>Highly reduced genomes of protist endosymbionts show evolutionary convergence.</title>
        <authorList>
            <person name="George E."/>
            <person name="Husnik F."/>
            <person name="Tashyreva D."/>
            <person name="Prokopchuk G."/>
            <person name="Horak A."/>
            <person name="Kwong W.K."/>
            <person name="Lukes J."/>
            <person name="Keeling P.J."/>
        </authorList>
    </citation>
    <scope>NUCLEOTIDE SEQUENCE [LARGE SCALE GENOMIC DNA]</scope>
    <source>
        <strain evidence="10">1604HC</strain>
    </source>
</reference>
<feature type="binding site" evidence="4">
    <location>
        <position position="195"/>
    </location>
    <ligand>
        <name>GTP</name>
        <dbReference type="ChEBI" id="CHEBI:37565"/>
    </ligand>
</feature>
<feature type="region of interest" description="Disordered" evidence="7">
    <location>
        <begin position="367"/>
        <end position="394"/>
    </location>
</feature>
<dbReference type="InterPro" id="IPR036525">
    <property type="entry name" value="Tubulin/FtsZ_GTPase_sf"/>
</dbReference>
<dbReference type="OrthoDB" id="9813375at2"/>
<proteinExistence type="inferred from homology"/>
<dbReference type="NCBIfam" id="TIGR00065">
    <property type="entry name" value="ftsZ"/>
    <property type="match status" value="1"/>
</dbReference>
<evidence type="ECO:0000313" key="11">
    <source>
        <dbReference type="Proteomes" id="UP000324924"/>
    </source>
</evidence>
<dbReference type="SUPFAM" id="SSF55307">
    <property type="entry name" value="Tubulin C-terminal domain-like"/>
    <property type="match status" value="1"/>
</dbReference>
<keyword evidence="11" id="KW-1185">Reference proteome</keyword>
<evidence type="ECO:0000256" key="1">
    <source>
        <dbReference type="ARBA" id="ARBA00009690"/>
    </source>
</evidence>
<dbReference type="CDD" id="cd02201">
    <property type="entry name" value="FtsZ_type1"/>
    <property type="match status" value="1"/>
</dbReference>
<protein>
    <recommendedName>
        <fullName evidence="4 5">Cell division protein FtsZ</fullName>
    </recommendedName>
</protein>
<dbReference type="GO" id="GO:0003924">
    <property type="term" value="F:GTPase activity"/>
    <property type="evidence" value="ECO:0007669"/>
    <property type="project" value="UniProtKB-UniRule"/>
</dbReference>
<gene>
    <name evidence="4 10" type="primary">ftsZ</name>
    <name evidence="10" type="ORF">FZC36_01220</name>
</gene>
<evidence type="ECO:0000256" key="3">
    <source>
        <dbReference type="ARBA" id="ARBA00023134"/>
    </source>
</evidence>
<dbReference type="InterPro" id="IPR008280">
    <property type="entry name" value="Tub_FtsZ_C"/>
</dbReference>
<dbReference type="GO" id="GO:0005525">
    <property type="term" value="F:GTP binding"/>
    <property type="evidence" value="ECO:0007669"/>
    <property type="project" value="UniProtKB-UniRule"/>
</dbReference>
<evidence type="ECO:0000259" key="9">
    <source>
        <dbReference type="SMART" id="SM00865"/>
    </source>
</evidence>
<dbReference type="GO" id="GO:0000917">
    <property type="term" value="P:division septum assembly"/>
    <property type="evidence" value="ECO:0007669"/>
    <property type="project" value="UniProtKB-KW"/>
</dbReference>
<dbReference type="Pfam" id="PF12327">
    <property type="entry name" value="FtsZ_C"/>
    <property type="match status" value="1"/>
</dbReference>
<evidence type="ECO:0000256" key="2">
    <source>
        <dbReference type="ARBA" id="ARBA00022741"/>
    </source>
</evidence>
<dbReference type="HAMAP" id="MF_00909">
    <property type="entry name" value="FtsZ"/>
    <property type="match status" value="1"/>
</dbReference>
<dbReference type="PROSITE" id="PS01135">
    <property type="entry name" value="FTSZ_2"/>
    <property type="match status" value="1"/>
</dbReference>
<keyword evidence="4 6" id="KW-0131">Cell cycle</keyword>
<dbReference type="GO" id="GO:0032153">
    <property type="term" value="C:cell division site"/>
    <property type="evidence" value="ECO:0007669"/>
    <property type="project" value="UniProtKB-UniRule"/>
</dbReference>
<dbReference type="PROSITE" id="PS01134">
    <property type="entry name" value="FTSZ_1"/>
    <property type="match status" value="1"/>
</dbReference>
<keyword evidence="4 6" id="KW-0132">Cell division</keyword>
<accession>A0A5C0UG32</accession>
<feature type="domain" description="Tubulin/FtsZ GTPase" evidence="8">
    <location>
        <begin position="17"/>
        <end position="213"/>
    </location>
</feature>
<name>A0A5C0UG32_9PROT</name>
<dbReference type="EMBL" id="CP043314">
    <property type="protein sequence ID" value="QEK39055.1"/>
    <property type="molecule type" value="Genomic_DNA"/>
</dbReference>
<dbReference type="InterPro" id="IPR003008">
    <property type="entry name" value="Tubulin_FtsZ_GTPase"/>
</dbReference>
<dbReference type="PANTHER" id="PTHR30314:SF3">
    <property type="entry name" value="MITOCHONDRIAL DIVISION PROTEIN FSZA"/>
    <property type="match status" value="1"/>
</dbReference>
<dbReference type="InterPro" id="IPR000158">
    <property type="entry name" value="Cell_div_FtsZ"/>
</dbReference>
<keyword evidence="2 4" id="KW-0547">Nucleotide-binding</keyword>
<comment type="function">
    <text evidence="4 6">Essential cell division protein that forms a contractile ring structure (Z ring) at the future cell division site. The regulation of the ring assembly controls the timing and the location of cell division. One of the functions of the FtsZ ring is to recruit other cell division proteins to the septum to produce a new cell wall between the dividing cells. Binds GTP and shows GTPase activity.</text>
</comment>
<dbReference type="InterPro" id="IPR045061">
    <property type="entry name" value="FtsZ/CetZ"/>
</dbReference>
<comment type="subunit">
    <text evidence="4">Homodimer. Polymerizes to form a dynamic ring structure in a strictly GTP-dependent manner. Interacts directly with several other division proteins.</text>
</comment>
<dbReference type="SMART" id="SM00864">
    <property type="entry name" value="Tubulin"/>
    <property type="match status" value="1"/>
</dbReference>
<dbReference type="FunFam" id="3.40.50.1440:FF:000001">
    <property type="entry name" value="Cell division protein FtsZ"/>
    <property type="match status" value="1"/>
</dbReference>
<evidence type="ECO:0000256" key="4">
    <source>
        <dbReference type="HAMAP-Rule" id="MF_00909"/>
    </source>
</evidence>
<evidence type="ECO:0000256" key="5">
    <source>
        <dbReference type="NCBIfam" id="TIGR00065"/>
    </source>
</evidence>
<comment type="subcellular location">
    <subcellularLocation>
        <location evidence="4">Cytoplasm</location>
    </subcellularLocation>
    <text evidence="4">Assembles at midcell at the inner surface of the cytoplasmic membrane.</text>
</comment>
<dbReference type="Proteomes" id="UP000324924">
    <property type="component" value="Chromosome"/>
</dbReference>
<sequence length="429" mass="46956">MDCYLRRSFVKRDLSPRIVIFGVGGAGSNAVKNMMEDMKRRGHDQVEFAISNTDAQALESSPCEKKIKLGPKITKGLGAGAIPEIGRKAAEESIDDVMEYLKDSNMVIIVAGMGGGTGTGAAPVIAEACKKEGILTLGVVIKPFLFEGSPRIMAAKEGIEKLKDQVDTFLVFDNQNLQRAESGNTPFLQAFSMPDKFLSECVSGIVSIIKSNGLINVDFADLCTVVRDRKSKAMMGIGNSVGENKGSSASSEAMFDNVLLDCSDMSWKNVDHILVCINGGEELSSEDVFQAVGKIHESISPNAKVIFGAAFDKSMGDSMRVFMFGTTTESKNLEEDLRSESSKKDNNEFKGVGEDISYMTEDESFIGSHHDLNDSESENSYEPSLKTSQNKKNKKGIWSRLSGFWSVEEDIKIEEEKSEDIPEFFKKKD</sequence>
<keyword evidence="3 4" id="KW-0342">GTP-binding</keyword>
<dbReference type="GO" id="GO:0051258">
    <property type="term" value="P:protein polymerization"/>
    <property type="evidence" value="ECO:0007669"/>
    <property type="project" value="UniProtKB-UniRule"/>
</dbReference>
<dbReference type="InterPro" id="IPR018316">
    <property type="entry name" value="Tubulin/FtsZ_2-layer-sand-dom"/>
</dbReference>